<sequence length="347" mass="38474">MSKTKLTIGIIGAGRIGKLHAENLVHHPNVNLKIVSDIQSETLFDWAASIGVPKITSDYKEVLEDDEIDAVFICSPTNTHTSIIREAAKAKKHIFCEKPISFDIEGSEKALKVVHEEGVSLQVGFNRRFDHNFKKAFELVQEGSIGTPHIVKITSRDPSPPSEQYIKSSGGMFMDMSIHDFDMARYVCGSEVTEVFVHGVSLIDPVFSENGDIDTAIISLKFANGAIGVIDNSRKAVYGYDQRLEVFGSKGSVIVNNDHPTTVEVSTETGVYRDKPKYFFLERYKDSYIDEINSFIQSICHERPIICDGNDGLQAERIARAARESFVTGHAVKLESLNKSARPFSLG</sequence>
<name>A0A5D4U6U2_9BACI</name>
<evidence type="ECO:0000259" key="4">
    <source>
        <dbReference type="Pfam" id="PF02894"/>
    </source>
</evidence>
<proteinExistence type="inferred from homology"/>
<evidence type="ECO:0000256" key="1">
    <source>
        <dbReference type="ARBA" id="ARBA00010928"/>
    </source>
</evidence>
<feature type="domain" description="Gfo/Idh/MocA-like oxidoreductase C-terminal" evidence="4">
    <location>
        <begin position="138"/>
        <end position="334"/>
    </location>
</feature>
<keyword evidence="2 5" id="KW-0560">Oxidoreductase</keyword>
<reference evidence="5 6" key="1">
    <citation type="submission" date="2019-08" db="EMBL/GenBank/DDBJ databases">
        <title>Bacillus genomes from the desert of Cuatro Cienegas, Coahuila.</title>
        <authorList>
            <person name="Olmedo-Alvarez G."/>
        </authorList>
    </citation>
    <scope>NUCLEOTIDE SEQUENCE [LARGE SCALE GENOMIC DNA]</scope>
    <source>
        <strain evidence="5 6">CH87b_3T</strain>
    </source>
</reference>
<comment type="similarity">
    <text evidence="1">Belongs to the Gfo/Idh/MocA family.</text>
</comment>
<dbReference type="RefSeq" id="WP_148970478.1">
    <property type="nucleotide sequence ID" value="NZ_JBNIKW010000006.1"/>
</dbReference>
<dbReference type="NCBIfam" id="TIGR04380">
    <property type="entry name" value="myo_inos_iolG"/>
    <property type="match status" value="1"/>
</dbReference>
<dbReference type="GO" id="GO:0050112">
    <property type="term" value="F:inositol 2-dehydrogenase (NAD+) activity"/>
    <property type="evidence" value="ECO:0007669"/>
    <property type="project" value="UniProtKB-EC"/>
</dbReference>
<dbReference type="InterPro" id="IPR000683">
    <property type="entry name" value="Gfo/Idh/MocA-like_OxRdtase_N"/>
</dbReference>
<dbReference type="Gene3D" id="3.30.360.10">
    <property type="entry name" value="Dihydrodipicolinate Reductase, domain 2"/>
    <property type="match status" value="1"/>
</dbReference>
<dbReference type="OrthoDB" id="9815825at2"/>
<dbReference type="Proteomes" id="UP000324269">
    <property type="component" value="Unassembled WGS sequence"/>
</dbReference>
<evidence type="ECO:0000256" key="2">
    <source>
        <dbReference type="ARBA" id="ARBA00023002"/>
    </source>
</evidence>
<dbReference type="SUPFAM" id="SSF51735">
    <property type="entry name" value="NAD(P)-binding Rossmann-fold domains"/>
    <property type="match status" value="1"/>
</dbReference>
<organism evidence="5 6">
    <name type="scientific">Rossellomorea aquimaris</name>
    <dbReference type="NCBI Taxonomy" id="189382"/>
    <lineage>
        <taxon>Bacteria</taxon>
        <taxon>Bacillati</taxon>
        <taxon>Bacillota</taxon>
        <taxon>Bacilli</taxon>
        <taxon>Bacillales</taxon>
        <taxon>Bacillaceae</taxon>
        <taxon>Rossellomorea</taxon>
    </lineage>
</organism>
<dbReference type="InterPro" id="IPR036291">
    <property type="entry name" value="NAD(P)-bd_dom_sf"/>
</dbReference>
<dbReference type="Pfam" id="PF02894">
    <property type="entry name" value="GFO_IDH_MocA_C"/>
    <property type="match status" value="1"/>
</dbReference>
<feature type="domain" description="Gfo/Idh/MocA-like oxidoreductase N-terminal" evidence="3">
    <location>
        <begin position="7"/>
        <end position="125"/>
    </location>
</feature>
<dbReference type="AlphaFoldDB" id="A0A5D4U6U2"/>
<evidence type="ECO:0000259" key="3">
    <source>
        <dbReference type="Pfam" id="PF01408"/>
    </source>
</evidence>
<gene>
    <name evidence="5" type="primary">iolG</name>
    <name evidence="5" type="ORF">FZC85_18365</name>
</gene>
<dbReference type="EC" id="1.1.1.18" evidence="5"/>
<dbReference type="SUPFAM" id="SSF55347">
    <property type="entry name" value="Glyceraldehyde-3-phosphate dehydrogenase-like, C-terminal domain"/>
    <property type="match status" value="1"/>
</dbReference>
<evidence type="ECO:0000313" key="5">
    <source>
        <dbReference type="EMBL" id="TYS83066.1"/>
    </source>
</evidence>
<dbReference type="PANTHER" id="PTHR42840:SF3">
    <property type="entry name" value="BINDING ROSSMANN FOLD OXIDOREDUCTASE, PUTATIVE (AFU_ORTHOLOGUE AFUA_2G10240)-RELATED"/>
    <property type="match status" value="1"/>
</dbReference>
<comment type="caution">
    <text evidence="5">The sequence shown here is derived from an EMBL/GenBank/DDBJ whole genome shotgun (WGS) entry which is preliminary data.</text>
</comment>
<evidence type="ECO:0000313" key="6">
    <source>
        <dbReference type="Proteomes" id="UP000324269"/>
    </source>
</evidence>
<dbReference type="Gene3D" id="3.40.50.720">
    <property type="entry name" value="NAD(P)-binding Rossmann-like Domain"/>
    <property type="match status" value="1"/>
</dbReference>
<dbReference type="EMBL" id="VTEZ01000006">
    <property type="protein sequence ID" value="TYS83066.1"/>
    <property type="molecule type" value="Genomic_DNA"/>
</dbReference>
<dbReference type="FunFam" id="3.30.360.10:FF:000023">
    <property type="entry name" value="Inositol 2-dehydrogenase"/>
    <property type="match status" value="1"/>
</dbReference>
<dbReference type="InterPro" id="IPR004104">
    <property type="entry name" value="Gfo/Idh/MocA-like_OxRdtase_C"/>
</dbReference>
<dbReference type="PANTHER" id="PTHR42840">
    <property type="entry name" value="NAD(P)-BINDING ROSSMANN-FOLD SUPERFAMILY PROTEIN-RELATED"/>
    <property type="match status" value="1"/>
</dbReference>
<accession>A0A5D4U6U2</accession>
<dbReference type="InterPro" id="IPR030827">
    <property type="entry name" value="Myo_inos_IolG"/>
</dbReference>
<dbReference type="Pfam" id="PF01408">
    <property type="entry name" value="GFO_IDH_MocA"/>
    <property type="match status" value="1"/>
</dbReference>
<protein>
    <submittedName>
        <fullName evidence="5">Inositol 2-dehydrogenase</fullName>
        <ecNumber evidence="5">1.1.1.18</ecNumber>
    </submittedName>
</protein>
<dbReference type="GO" id="GO:0000166">
    <property type="term" value="F:nucleotide binding"/>
    <property type="evidence" value="ECO:0007669"/>
    <property type="project" value="InterPro"/>
</dbReference>